<evidence type="ECO:0008006" key="3">
    <source>
        <dbReference type="Google" id="ProtNLM"/>
    </source>
</evidence>
<sequence>MHEWPTRWRWKESFTGCARMVSQSKKVRESSRGTYRRFESARQYHSTDGIGSERQDHSTDGIESARHYHSSYGNESERRYRAADEIENERQYYSNDEYEKPRKRLPYWWKIEKRAKIGLGPRVQNDGTSTYVEEQLNARVLPGIDPLKGPFYLILEGRDSFRGIVFRKSDHLAFTLNTPNAVARGKATLKEATAYFRTIMDYYGPAAPHFFAFRHGASGARGFAQKPDIFARAEAPMLQRQVFDNASQALVFCEQAGTDGNDWQTLEDSVLYMARNELLPSALWSQYHIWSAEIALASGPLPLLNHPSVCVNDPAPLLEQIAASAVRGSRRLWELRDLMTLADETTTHAKREDVDTIAERLGISSASPTLLEVIQRLHHVTVEGLHAKYQLLVEMKRKKVLMDELSYDDSEGLRSLERVVLRREAQKKELMANPAKARHAKHIDACVQGIAIDYPEKKYTAAAMLHMQLHFGDSEGFSAESVDTTRLFRSKEVESSTEWPQCCNGDVAQRPDETVSSNIIQLEALVQALDYFILRYLDCGEQFIESLTLKTPSSYCVTRCKSKLSKWRQKKWQLSEKVKKKELWEALDNRLLILKGICKVSIELMAPTDHVWNTSKLEQYLSATKIRATTTPAIEKAVAEEASTTGTDLGRIPDATPSRADLTQCLSEGVDAHTASVWSDMNRGIFNEVEIKGFYGRTWYDVRVGVHFGTHDVRNLAGMWVFRKADKWTPNHAELLAAVCCLDQVIRHTLAGSPTALPWNGQLKVWTDFDYLRDSLAKVDEGWKEDCRGNPGQLKALTGTDEFRRKFSSLWTALYARVLVLRCLRPMEFVWKSSKRNKDAHTLASRTKMMLELNQRVVETAVTQVCSPDRLARDRSLIASLHKVPILSPMSPIEMLEYVRQLKPGDHIGALVHELFRTSRPPQ</sequence>
<dbReference type="Proteomes" id="UP000324585">
    <property type="component" value="Unassembled WGS sequence"/>
</dbReference>
<dbReference type="AlphaFoldDB" id="A0A5J4YL04"/>
<dbReference type="GO" id="GO:0003676">
    <property type="term" value="F:nucleic acid binding"/>
    <property type="evidence" value="ECO:0007669"/>
    <property type="project" value="InterPro"/>
</dbReference>
<proteinExistence type="predicted"/>
<name>A0A5J4YL04_PORPP</name>
<dbReference type="Gene3D" id="3.30.420.10">
    <property type="entry name" value="Ribonuclease H-like superfamily/Ribonuclease H"/>
    <property type="match status" value="1"/>
</dbReference>
<accession>A0A5J4YL04</accession>
<keyword evidence="2" id="KW-1185">Reference proteome</keyword>
<reference evidence="2" key="1">
    <citation type="journal article" date="2019" name="Nat. Commun.">
        <title>Expansion of phycobilisome linker gene families in mesophilic red algae.</title>
        <authorList>
            <person name="Lee J."/>
            <person name="Kim D."/>
            <person name="Bhattacharya D."/>
            <person name="Yoon H.S."/>
        </authorList>
    </citation>
    <scope>NUCLEOTIDE SEQUENCE [LARGE SCALE GENOMIC DNA]</scope>
    <source>
        <strain evidence="2">CCMP 1328</strain>
    </source>
</reference>
<dbReference type="InterPro" id="IPR036397">
    <property type="entry name" value="RNaseH_sf"/>
</dbReference>
<evidence type="ECO:0000313" key="2">
    <source>
        <dbReference type="Proteomes" id="UP000324585"/>
    </source>
</evidence>
<dbReference type="EMBL" id="VRMN01000010">
    <property type="protein sequence ID" value="KAA8492159.1"/>
    <property type="molecule type" value="Genomic_DNA"/>
</dbReference>
<organism evidence="1 2">
    <name type="scientific">Porphyridium purpureum</name>
    <name type="common">Red alga</name>
    <name type="synonym">Porphyridium cruentum</name>
    <dbReference type="NCBI Taxonomy" id="35688"/>
    <lineage>
        <taxon>Eukaryota</taxon>
        <taxon>Rhodophyta</taxon>
        <taxon>Bangiophyceae</taxon>
        <taxon>Porphyridiales</taxon>
        <taxon>Porphyridiaceae</taxon>
        <taxon>Porphyridium</taxon>
    </lineage>
</organism>
<protein>
    <recommendedName>
        <fullName evidence="3">RNase H type-1 domain-containing protein</fullName>
    </recommendedName>
</protein>
<evidence type="ECO:0000313" key="1">
    <source>
        <dbReference type="EMBL" id="KAA8492159.1"/>
    </source>
</evidence>
<gene>
    <name evidence="1" type="ORF">FVE85_3597</name>
</gene>
<comment type="caution">
    <text evidence="1">The sequence shown here is derived from an EMBL/GenBank/DDBJ whole genome shotgun (WGS) entry which is preliminary data.</text>
</comment>